<dbReference type="Proteomes" id="UP000009168">
    <property type="component" value="Unassembled WGS sequence"/>
</dbReference>
<sequence length="1631" mass="189891">MELKKFQVLEAESFKVSNLNQEINFNKISTFYVQQSGKIIDTENMIILNTQQEDDTIFIGQIYTDDTQLHIFQSVNGVYWYKNLLNMPFQVLNFTQSQILQDLYFEEEQNLIALHDSSCQCVQIYDIIKSIKLVSQVNFNAKFDLTIKLVDWNNLSFIYVSGSTIYLYYQNNNNNIMNEQIGLLDSNIIEYQYCFEQQIFVAMTSQQNLYIIKIQEKASLKVETPFFKINDQIVLYLKFVLKCSENILIIYSPVVKIINLLTAKDQELFQKFNQLQYPNYSQNIPIVNVKEQLIICLFSIQTNYFQRNDLQGFLGYFDYRENNTNIYYDLQQKAFIGLTGVTKKLTIMTIPGDQNLFTYYTVNSFLQEATYYFEDKTSIILIDTTPIIYLCNYVTRNITTFNTIVQDTQGDISNALICSNYIILPSNNYIQIYNFKSNQIESITLPNEGKIKLAFKLQVKQINSYENNWWKIPFEDNKRFNTYDWVNEENITKDIFILQKQGNQNTLLILDLLKMEFTYKKNIDNCNEATTNIFSYTLDFITSIKNPCMKQAIISFDQNFVYSVCPNDITVTIISTIQQIQLQYSTDNSVIEIKEQNINQVYHLSDSAILKDIKIFDCVNTIFSFKTNNFEVSQISIDLLQVSQTIFTIQASQINISNLNITDTKYLFSKSDISFINIISFNNSQIENINQNSNQIQFLSMNQQNSEGYALISKAKFMNSSILNNNPLILFNQLSNVKLINVQIKDVVYINSQYTSIFTIQDCNLVTISESHFTNNTNRNGPGGVIYALDNIQIIIQNSIFWLNTCKLQNGGAINMINNFRQGVLKINQTQLIDNKSYYSLGGSIYLQNNNLIMQNSVIASNQAQIGGGIYYGQVMPDFLIELLQGNKNNNTFKDNLAYIYGQNFGSTLRKVSINLENIKIPKNSLKLYENNVIFIKKFKSGDQINFEQIQLLDEENNPIKSIDVNSTDFYLLNSDVQILVQQISVSVQWNQENKEIQCIGQLQTKQFTNGGFNLDVQIFYKPISELVLKIQSNSFPSLIDSNGNIVVNQGQIELILKIELEQCSIGQIFKQYGSSIACETCPDGKYSLSLNDKECRQCPDSAIQCIGSNIQLKNEYWRENENTDNIIYCSFNPQSCQPQLSSSKFYCIEGHKGPLCYQCDTYGDIWGSRYSQIYNRGECYKCEENIDKIVLYNLLIYLMISLYIIIILRRIIMQLEAKVKGYYLNKLEIIYLGSTLNQSDRSQIISKILTDHLQILSLVCSFTTKMPVFFTVPIQISGNSVSVASKSIDCVFSKYPNLQPLWLFQFLWSFTLPGGILIFYLFQGFILKRLQIDLFIRYLQTAAIFIYFYFYPMIITLAIRSFNCITIGDKKYLDLDFGIECYDKDQHKPYLFLFTIPVIFICGFLIPLLLFYKIYNAKSKKKSMIKQIKYSFLFAGYKKQYYYWEFWKLLYKTGLILISVLLQQNIQLKFITSIYSNMYSIDKSLYDTDWLLRLKISNQQQERTSFQNLIFKLKTKYPQLFYVEIQNNQKDSYTSLTSPQERLITSPKMNDEKVQTLNKNNSIIRMKNKWSYYTRNSKQNSISIKDRTFDKQNLFNSNTRDSIFQETESIQNNQYNSSNKFQIQLTLDKS</sequence>
<feature type="transmembrane region" description="Helical" evidence="1">
    <location>
        <begin position="1256"/>
        <end position="1277"/>
    </location>
</feature>
<evidence type="ECO:0000256" key="1">
    <source>
        <dbReference type="SAM" id="Phobius"/>
    </source>
</evidence>
<protein>
    <submittedName>
        <fullName evidence="2">Transmembrane protein, putative</fullName>
    </submittedName>
</protein>
<dbReference type="PANTHER" id="PTHR11319:SF35">
    <property type="entry name" value="OUTER MEMBRANE PROTEIN PMPC-RELATED"/>
    <property type="match status" value="1"/>
</dbReference>
<keyword evidence="1" id="KW-0472">Membrane</keyword>
<feature type="transmembrane region" description="Helical" evidence="1">
    <location>
        <begin position="1303"/>
        <end position="1323"/>
    </location>
</feature>
<organism evidence="2 3">
    <name type="scientific">Tetrahymena thermophila (strain SB210)</name>
    <dbReference type="NCBI Taxonomy" id="312017"/>
    <lineage>
        <taxon>Eukaryota</taxon>
        <taxon>Sar</taxon>
        <taxon>Alveolata</taxon>
        <taxon>Ciliophora</taxon>
        <taxon>Intramacronucleata</taxon>
        <taxon>Oligohymenophorea</taxon>
        <taxon>Hymenostomatida</taxon>
        <taxon>Tetrahymenina</taxon>
        <taxon>Tetrahymenidae</taxon>
        <taxon>Tetrahymena</taxon>
    </lineage>
</organism>
<dbReference type="InParanoid" id="Q23H59"/>
<dbReference type="HOGENOM" id="CLU_003191_0_0_1"/>
<proteinExistence type="predicted"/>
<feature type="transmembrane region" description="Helical" evidence="1">
    <location>
        <begin position="1335"/>
        <end position="1352"/>
    </location>
</feature>
<feature type="transmembrane region" description="Helical" evidence="1">
    <location>
        <begin position="1190"/>
        <end position="1209"/>
    </location>
</feature>
<evidence type="ECO:0000313" key="2">
    <source>
        <dbReference type="EMBL" id="EAR95867.3"/>
    </source>
</evidence>
<gene>
    <name evidence="2" type="ORF">TTHERM_01323700</name>
</gene>
<keyword evidence="1" id="KW-1133">Transmembrane helix</keyword>
<dbReference type="GeneID" id="7829345"/>
<keyword evidence="3" id="KW-1185">Reference proteome</keyword>
<reference evidence="3" key="1">
    <citation type="journal article" date="2006" name="PLoS Biol.">
        <title>Macronuclear genome sequence of the ciliate Tetrahymena thermophila, a model eukaryote.</title>
        <authorList>
            <person name="Eisen J.A."/>
            <person name="Coyne R.S."/>
            <person name="Wu M."/>
            <person name="Wu D."/>
            <person name="Thiagarajan M."/>
            <person name="Wortman J.R."/>
            <person name="Badger J.H."/>
            <person name="Ren Q."/>
            <person name="Amedeo P."/>
            <person name="Jones K.M."/>
            <person name="Tallon L.J."/>
            <person name="Delcher A.L."/>
            <person name="Salzberg S.L."/>
            <person name="Silva J.C."/>
            <person name="Haas B.J."/>
            <person name="Majoros W.H."/>
            <person name="Farzad M."/>
            <person name="Carlton J.M."/>
            <person name="Smith R.K. Jr."/>
            <person name="Garg J."/>
            <person name="Pearlman R.E."/>
            <person name="Karrer K.M."/>
            <person name="Sun L."/>
            <person name="Manning G."/>
            <person name="Elde N.C."/>
            <person name="Turkewitz A.P."/>
            <person name="Asai D.J."/>
            <person name="Wilkes D.E."/>
            <person name="Wang Y."/>
            <person name="Cai H."/>
            <person name="Collins K."/>
            <person name="Stewart B.A."/>
            <person name="Lee S.R."/>
            <person name="Wilamowska K."/>
            <person name="Weinberg Z."/>
            <person name="Ruzzo W.L."/>
            <person name="Wloga D."/>
            <person name="Gaertig J."/>
            <person name="Frankel J."/>
            <person name="Tsao C.-C."/>
            <person name="Gorovsky M.A."/>
            <person name="Keeling P.J."/>
            <person name="Waller R.F."/>
            <person name="Patron N.J."/>
            <person name="Cherry J.M."/>
            <person name="Stover N.A."/>
            <person name="Krieger C.J."/>
            <person name="del Toro C."/>
            <person name="Ryder H.F."/>
            <person name="Williamson S.C."/>
            <person name="Barbeau R.A."/>
            <person name="Hamilton E.P."/>
            <person name="Orias E."/>
        </authorList>
    </citation>
    <scope>NUCLEOTIDE SEQUENCE [LARGE SCALE GENOMIC DNA]</scope>
    <source>
        <strain evidence="3">SB210</strain>
    </source>
</reference>
<feature type="transmembrane region" description="Helical" evidence="1">
    <location>
        <begin position="1391"/>
        <end position="1413"/>
    </location>
</feature>
<accession>Q23H59</accession>
<evidence type="ECO:0000313" key="3">
    <source>
        <dbReference type="Proteomes" id="UP000009168"/>
    </source>
</evidence>
<keyword evidence="1 2" id="KW-0812">Transmembrane</keyword>
<dbReference type="EMBL" id="GG662701">
    <property type="protein sequence ID" value="EAR95867.3"/>
    <property type="molecule type" value="Genomic_DNA"/>
</dbReference>
<dbReference type="KEGG" id="tet:TTHERM_01323700"/>
<name>Q23H59_TETTS</name>
<dbReference type="RefSeq" id="XP_001016112.3">
    <property type="nucleotide sequence ID" value="XM_001016112.3"/>
</dbReference>
<dbReference type="PANTHER" id="PTHR11319">
    <property type="entry name" value="G PROTEIN-COUPLED RECEPTOR-RELATED"/>
    <property type="match status" value="1"/>
</dbReference>